<dbReference type="PANTHER" id="PTHR45138:SF9">
    <property type="entry name" value="DIGUANYLATE CYCLASE DGCM-RELATED"/>
    <property type="match status" value="1"/>
</dbReference>
<dbReference type="InterPro" id="IPR043128">
    <property type="entry name" value="Rev_trsase/Diguanyl_cyclase"/>
</dbReference>
<proteinExistence type="predicted"/>
<dbReference type="InterPro" id="IPR029787">
    <property type="entry name" value="Nucleotide_cyclase"/>
</dbReference>
<evidence type="ECO:0000259" key="3">
    <source>
        <dbReference type="PROSITE" id="PS50887"/>
    </source>
</evidence>
<organism evidence="4 5">
    <name type="scientific">Natronospira elongata</name>
    <dbReference type="NCBI Taxonomy" id="3110268"/>
    <lineage>
        <taxon>Bacteria</taxon>
        <taxon>Pseudomonadati</taxon>
        <taxon>Pseudomonadota</taxon>
        <taxon>Gammaproteobacteria</taxon>
        <taxon>Natronospirales</taxon>
        <taxon>Natronospiraceae</taxon>
        <taxon>Natronospira</taxon>
    </lineage>
</organism>
<keyword evidence="4" id="KW-0808">Transferase</keyword>
<dbReference type="GO" id="GO:1902201">
    <property type="term" value="P:negative regulation of bacterial-type flagellum-dependent cell motility"/>
    <property type="evidence" value="ECO:0007669"/>
    <property type="project" value="TreeGrafter"/>
</dbReference>
<dbReference type="EMBL" id="JAYGII010000026">
    <property type="protein sequence ID" value="MEA5446298.1"/>
    <property type="molecule type" value="Genomic_DNA"/>
</dbReference>
<name>A0AAP6JFX7_9GAMM</name>
<dbReference type="PANTHER" id="PTHR45138">
    <property type="entry name" value="REGULATORY COMPONENTS OF SENSORY TRANSDUCTION SYSTEM"/>
    <property type="match status" value="1"/>
</dbReference>
<evidence type="ECO:0000256" key="2">
    <source>
        <dbReference type="ARBA" id="ARBA00034247"/>
    </source>
</evidence>
<dbReference type="InterPro" id="IPR000160">
    <property type="entry name" value="GGDEF_dom"/>
</dbReference>
<dbReference type="GO" id="GO:0043709">
    <property type="term" value="P:cell adhesion involved in single-species biofilm formation"/>
    <property type="evidence" value="ECO:0007669"/>
    <property type="project" value="TreeGrafter"/>
</dbReference>
<dbReference type="SUPFAM" id="SSF55073">
    <property type="entry name" value="Nucleotide cyclase"/>
    <property type="match status" value="1"/>
</dbReference>
<sequence>MPRAASHARQIADRLLERWREQQPVTTFSMGLAVHRPEANPTETFKRADEALYAAKRGGRNRLSEAL</sequence>
<reference evidence="4 5" key="1">
    <citation type="submission" date="2023-12" db="EMBL/GenBank/DDBJ databases">
        <title>Whole-genome sequencing of halo(alkali)philic microorganisms from hypersaline lakes.</title>
        <authorList>
            <person name="Sorokin D.Y."/>
            <person name="Merkel A.Y."/>
            <person name="Messina E."/>
            <person name="Yakimov M."/>
        </authorList>
    </citation>
    <scope>NUCLEOTIDE SEQUENCE [LARGE SCALE GENOMIC DNA]</scope>
    <source>
        <strain evidence="4 5">AB-CW1</strain>
    </source>
</reference>
<evidence type="ECO:0000313" key="5">
    <source>
        <dbReference type="Proteomes" id="UP001302316"/>
    </source>
</evidence>
<feature type="domain" description="GGDEF" evidence="3">
    <location>
        <begin position="1"/>
        <end position="67"/>
    </location>
</feature>
<comment type="catalytic activity">
    <reaction evidence="2">
        <text>2 GTP = 3',3'-c-di-GMP + 2 diphosphate</text>
        <dbReference type="Rhea" id="RHEA:24898"/>
        <dbReference type="ChEBI" id="CHEBI:33019"/>
        <dbReference type="ChEBI" id="CHEBI:37565"/>
        <dbReference type="ChEBI" id="CHEBI:58805"/>
        <dbReference type="EC" id="2.7.7.65"/>
    </reaction>
</comment>
<keyword evidence="4" id="KW-0548">Nucleotidyltransferase</keyword>
<evidence type="ECO:0000256" key="1">
    <source>
        <dbReference type="ARBA" id="ARBA00012528"/>
    </source>
</evidence>
<gene>
    <name evidence="4" type="ORF">VCB98_10750</name>
</gene>
<dbReference type="AlphaFoldDB" id="A0AAP6JFX7"/>
<keyword evidence="5" id="KW-1185">Reference proteome</keyword>
<protein>
    <recommendedName>
        <fullName evidence="1">diguanylate cyclase</fullName>
        <ecNumber evidence="1">2.7.7.65</ecNumber>
    </recommendedName>
</protein>
<dbReference type="Proteomes" id="UP001302316">
    <property type="component" value="Unassembled WGS sequence"/>
</dbReference>
<dbReference type="Pfam" id="PF00990">
    <property type="entry name" value="GGDEF"/>
    <property type="match status" value="1"/>
</dbReference>
<dbReference type="InterPro" id="IPR050469">
    <property type="entry name" value="Diguanylate_Cyclase"/>
</dbReference>
<comment type="caution">
    <text evidence="4">The sequence shown here is derived from an EMBL/GenBank/DDBJ whole genome shotgun (WGS) entry which is preliminary data.</text>
</comment>
<accession>A0AAP6JFX7</accession>
<dbReference type="GO" id="GO:0005886">
    <property type="term" value="C:plasma membrane"/>
    <property type="evidence" value="ECO:0007669"/>
    <property type="project" value="TreeGrafter"/>
</dbReference>
<dbReference type="Gene3D" id="3.30.70.270">
    <property type="match status" value="1"/>
</dbReference>
<dbReference type="EC" id="2.7.7.65" evidence="1"/>
<evidence type="ECO:0000313" key="4">
    <source>
        <dbReference type="EMBL" id="MEA5446298.1"/>
    </source>
</evidence>
<dbReference type="GO" id="GO:0052621">
    <property type="term" value="F:diguanylate cyclase activity"/>
    <property type="evidence" value="ECO:0007669"/>
    <property type="project" value="UniProtKB-EC"/>
</dbReference>
<dbReference type="PROSITE" id="PS50887">
    <property type="entry name" value="GGDEF"/>
    <property type="match status" value="1"/>
</dbReference>